<keyword evidence="8 15" id="KW-0547">Nucleotide-binding</keyword>
<dbReference type="InterPro" id="IPR001611">
    <property type="entry name" value="Leu-rich_rpt"/>
</dbReference>
<dbReference type="GO" id="GO:0005737">
    <property type="term" value="C:cytoplasm"/>
    <property type="evidence" value="ECO:0007669"/>
    <property type="project" value="UniProtKB-ARBA"/>
</dbReference>
<dbReference type="Proteomes" id="UP001634394">
    <property type="component" value="Unassembled WGS sequence"/>
</dbReference>
<evidence type="ECO:0000259" key="17">
    <source>
        <dbReference type="PROSITE" id="PS50011"/>
    </source>
</evidence>
<dbReference type="SMART" id="SM00364">
    <property type="entry name" value="LRR_BAC"/>
    <property type="match status" value="9"/>
</dbReference>
<evidence type="ECO:0000256" key="12">
    <source>
        <dbReference type="ARBA" id="ARBA00047899"/>
    </source>
</evidence>
<dbReference type="GO" id="GO:0004674">
    <property type="term" value="F:protein serine/threonine kinase activity"/>
    <property type="evidence" value="ECO:0007669"/>
    <property type="project" value="UniProtKB-KW"/>
</dbReference>
<comment type="similarity">
    <text evidence="2">Belongs to the protein kinase superfamily. TKL Ser/Thr protein kinase family. ROCO subfamily.</text>
</comment>
<dbReference type="Pfam" id="PF13855">
    <property type="entry name" value="LRR_8"/>
    <property type="match status" value="1"/>
</dbReference>
<evidence type="ECO:0000256" key="5">
    <source>
        <dbReference type="ARBA" id="ARBA00022614"/>
    </source>
</evidence>
<feature type="region of interest" description="Disordered" evidence="16">
    <location>
        <begin position="452"/>
        <end position="479"/>
    </location>
</feature>
<evidence type="ECO:0000256" key="14">
    <source>
        <dbReference type="PROSITE-ProRule" id="PRU00023"/>
    </source>
</evidence>
<dbReference type="Pfam" id="PF16095">
    <property type="entry name" value="COR-A"/>
    <property type="match status" value="1"/>
</dbReference>
<dbReference type="Pfam" id="PF12796">
    <property type="entry name" value="Ank_2"/>
    <property type="match status" value="3"/>
</dbReference>
<dbReference type="PROSITE" id="PS51424">
    <property type="entry name" value="ROC"/>
    <property type="match status" value="1"/>
</dbReference>
<feature type="repeat" description="ANK" evidence="14">
    <location>
        <begin position="304"/>
        <end position="336"/>
    </location>
</feature>
<keyword evidence="7" id="KW-0677">Repeat</keyword>
<evidence type="ECO:0000256" key="1">
    <source>
        <dbReference type="ARBA" id="ARBA00001946"/>
    </source>
</evidence>
<reference evidence="19 20" key="1">
    <citation type="submission" date="2024-11" db="EMBL/GenBank/DDBJ databases">
        <title>Chromosome-level genome assembly of the freshwater bivalve Anodonta woodiana.</title>
        <authorList>
            <person name="Chen X."/>
        </authorList>
    </citation>
    <scope>NUCLEOTIDE SEQUENCE [LARGE SCALE GENOMIC DNA]</scope>
    <source>
        <strain evidence="19">MN2024</strain>
        <tissue evidence="19">Gills</tissue>
    </source>
</reference>
<dbReference type="InterPro" id="IPR027417">
    <property type="entry name" value="P-loop_NTPase"/>
</dbReference>
<dbReference type="SMART" id="SM00369">
    <property type="entry name" value="LRR_TYP"/>
    <property type="match status" value="7"/>
</dbReference>
<dbReference type="PROSITE" id="PS00108">
    <property type="entry name" value="PROTEIN_KINASE_ST"/>
    <property type="match status" value="1"/>
</dbReference>
<evidence type="ECO:0000256" key="9">
    <source>
        <dbReference type="ARBA" id="ARBA00022777"/>
    </source>
</evidence>
<proteinExistence type="inferred from homology"/>
<name>A0ABD3WUP5_SINWO</name>
<evidence type="ECO:0000256" key="13">
    <source>
        <dbReference type="ARBA" id="ARBA00048679"/>
    </source>
</evidence>
<gene>
    <name evidence="19" type="ORF">ACJMK2_035210</name>
</gene>
<comment type="caution">
    <text evidence="19">The sequence shown here is derived from an EMBL/GenBank/DDBJ whole genome shotgun (WGS) entry which is preliminary data.</text>
</comment>
<comment type="catalytic activity">
    <reaction evidence="12">
        <text>L-threonyl-[protein] + ATP = O-phospho-L-threonyl-[protein] + ADP + H(+)</text>
        <dbReference type="Rhea" id="RHEA:46608"/>
        <dbReference type="Rhea" id="RHEA-COMP:11060"/>
        <dbReference type="Rhea" id="RHEA-COMP:11605"/>
        <dbReference type="ChEBI" id="CHEBI:15378"/>
        <dbReference type="ChEBI" id="CHEBI:30013"/>
        <dbReference type="ChEBI" id="CHEBI:30616"/>
        <dbReference type="ChEBI" id="CHEBI:61977"/>
        <dbReference type="ChEBI" id="CHEBI:456216"/>
        <dbReference type="EC" id="2.7.11.1"/>
    </reaction>
</comment>
<comment type="catalytic activity">
    <reaction evidence="13">
        <text>L-seryl-[protein] + ATP = O-phospho-L-seryl-[protein] + ADP + H(+)</text>
        <dbReference type="Rhea" id="RHEA:17989"/>
        <dbReference type="Rhea" id="RHEA-COMP:9863"/>
        <dbReference type="Rhea" id="RHEA-COMP:11604"/>
        <dbReference type="ChEBI" id="CHEBI:15378"/>
        <dbReference type="ChEBI" id="CHEBI:29999"/>
        <dbReference type="ChEBI" id="CHEBI:30616"/>
        <dbReference type="ChEBI" id="CHEBI:83421"/>
        <dbReference type="ChEBI" id="CHEBI:456216"/>
        <dbReference type="EC" id="2.7.11.1"/>
    </reaction>
</comment>
<feature type="repeat" description="ANK" evidence="14">
    <location>
        <begin position="80"/>
        <end position="112"/>
    </location>
</feature>
<evidence type="ECO:0000313" key="19">
    <source>
        <dbReference type="EMBL" id="KAL3877512.1"/>
    </source>
</evidence>
<dbReference type="InterPro" id="IPR020859">
    <property type="entry name" value="ROC"/>
</dbReference>
<dbReference type="InterPro" id="IPR011047">
    <property type="entry name" value="Quinoprotein_ADH-like_sf"/>
</dbReference>
<dbReference type="EC" id="2.7.11.1" evidence="3"/>
<dbReference type="Gene3D" id="3.30.70.1390">
    <property type="entry name" value="ROC domain from the Parkinson's disease-associated leucine-rich repeat kinase 2"/>
    <property type="match status" value="1"/>
</dbReference>
<dbReference type="EMBL" id="JBJQND010000005">
    <property type="protein sequence ID" value="KAL3877512.1"/>
    <property type="molecule type" value="Genomic_DNA"/>
</dbReference>
<dbReference type="SMART" id="SM00220">
    <property type="entry name" value="S_TKc"/>
    <property type="match status" value="1"/>
</dbReference>
<evidence type="ECO:0000259" key="18">
    <source>
        <dbReference type="PROSITE" id="PS51424"/>
    </source>
</evidence>
<dbReference type="PROSITE" id="PS50088">
    <property type="entry name" value="ANK_REPEAT"/>
    <property type="match status" value="2"/>
</dbReference>
<evidence type="ECO:0000256" key="8">
    <source>
        <dbReference type="ARBA" id="ARBA00022741"/>
    </source>
</evidence>
<dbReference type="InterPro" id="IPR017441">
    <property type="entry name" value="Protein_kinase_ATP_BS"/>
</dbReference>
<dbReference type="InterPro" id="IPR011009">
    <property type="entry name" value="Kinase-like_dom_sf"/>
</dbReference>
<feature type="domain" description="Protein kinase" evidence="17">
    <location>
        <begin position="1725"/>
        <end position="2011"/>
    </location>
</feature>
<dbReference type="InterPro" id="IPR008271">
    <property type="entry name" value="Ser/Thr_kinase_AS"/>
</dbReference>
<dbReference type="Gene3D" id="3.40.50.300">
    <property type="entry name" value="P-loop containing nucleotide triphosphate hydrolases"/>
    <property type="match status" value="1"/>
</dbReference>
<dbReference type="InterPro" id="IPR000719">
    <property type="entry name" value="Prot_kinase_dom"/>
</dbReference>
<evidence type="ECO:0000256" key="6">
    <source>
        <dbReference type="ARBA" id="ARBA00022679"/>
    </source>
</evidence>
<keyword evidence="5" id="KW-0433">Leucine-rich repeat</keyword>
<dbReference type="Pfam" id="PF13516">
    <property type="entry name" value="LRR_6"/>
    <property type="match status" value="1"/>
</dbReference>
<dbReference type="PANTHER" id="PTHR24198:SF169">
    <property type="entry name" value="NON-SPECIFIC SERINE_THREONINE PROTEIN KINASE"/>
    <property type="match status" value="1"/>
</dbReference>
<dbReference type="Gene3D" id="1.25.40.20">
    <property type="entry name" value="Ankyrin repeat-containing domain"/>
    <property type="match status" value="3"/>
</dbReference>
<feature type="compositionally biased region" description="Basic and acidic residues" evidence="16">
    <location>
        <begin position="666"/>
        <end position="676"/>
    </location>
</feature>
<feature type="binding site" evidence="15">
    <location>
        <position position="1756"/>
    </location>
    <ligand>
        <name>ATP</name>
        <dbReference type="ChEBI" id="CHEBI:30616"/>
    </ligand>
</feature>
<dbReference type="SUPFAM" id="SSF50998">
    <property type="entry name" value="Quinoprotein alcohol dehydrogenase-like"/>
    <property type="match status" value="1"/>
</dbReference>
<dbReference type="PROSITE" id="PS50011">
    <property type="entry name" value="PROTEIN_KINASE_DOM"/>
    <property type="match status" value="1"/>
</dbReference>
<dbReference type="PROSITE" id="PS50297">
    <property type="entry name" value="ANK_REP_REGION"/>
    <property type="match status" value="2"/>
</dbReference>
<dbReference type="Pfam" id="PF07714">
    <property type="entry name" value="PK_Tyr_Ser-Thr"/>
    <property type="match status" value="1"/>
</dbReference>
<dbReference type="GO" id="GO:0005525">
    <property type="term" value="F:GTP binding"/>
    <property type="evidence" value="ECO:0007669"/>
    <property type="project" value="UniProtKB-KW"/>
</dbReference>
<dbReference type="InterPro" id="IPR001245">
    <property type="entry name" value="Ser-Thr/Tyr_kinase_cat_dom"/>
</dbReference>
<evidence type="ECO:0000313" key="20">
    <source>
        <dbReference type="Proteomes" id="UP001634394"/>
    </source>
</evidence>
<dbReference type="SUPFAM" id="SSF48403">
    <property type="entry name" value="Ankyrin repeat"/>
    <property type="match status" value="2"/>
</dbReference>
<dbReference type="SUPFAM" id="SSF52058">
    <property type="entry name" value="L domain-like"/>
    <property type="match status" value="1"/>
</dbReference>
<feature type="region of interest" description="Disordered" evidence="16">
    <location>
        <begin position="646"/>
        <end position="676"/>
    </location>
</feature>
<keyword evidence="20" id="KW-1185">Reference proteome</keyword>
<keyword evidence="11 14" id="KW-0040">ANK repeat</keyword>
<dbReference type="PROSITE" id="PS00107">
    <property type="entry name" value="PROTEIN_KINASE_ATP"/>
    <property type="match status" value="1"/>
</dbReference>
<dbReference type="Gene3D" id="3.80.10.10">
    <property type="entry name" value="Ribonuclease Inhibitor"/>
    <property type="match status" value="2"/>
</dbReference>
<dbReference type="InterPro" id="IPR002110">
    <property type="entry name" value="Ankyrin_rpt"/>
</dbReference>
<keyword evidence="10 15" id="KW-0067">ATP-binding</keyword>
<dbReference type="InterPro" id="IPR036770">
    <property type="entry name" value="Ankyrin_rpt-contain_sf"/>
</dbReference>
<keyword evidence="4" id="KW-0723">Serine/threonine-protein kinase</keyword>
<organism evidence="19 20">
    <name type="scientific">Sinanodonta woodiana</name>
    <name type="common">Chinese pond mussel</name>
    <name type="synonym">Anodonta woodiana</name>
    <dbReference type="NCBI Taxonomy" id="1069815"/>
    <lineage>
        <taxon>Eukaryota</taxon>
        <taxon>Metazoa</taxon>
        <taxon>Spiralia</taxon>
        <taxon>Lophotrochozoa</taxon>
        <taxon>Mollusca</taxon>
        <taxon>Bivalvia</taxon>
        <taxon>Autobranchia</taxon>
        <taxon>Heteroconchia</taxon>
        <taxon>Palaeoheterodonta</taxon>
        <taxon>Unionida</taxon>
        <taxon>Unionoidea</taxon>
        <taxon>Unionidae</taxon>
        <taxon>Unioninae</taxon>
        <taxon>Sinanodonta</taxon>
    </lineage>
</organism>
<protein>
    <recommendedName>
        <fullName evidence="3">non-specific serine/threonine protein kinase</fullName>
        <ecNumber evidence="3">2.7.11.1</ecNumber>
    </recommendedName>
</protein>
<dbReference type="GO" id="GO:0009966">
    <property type="term" value="P:regulation of signal transduction"/>
    <property type="evidence" value="ECO:0007669"/>
    <property type="project" value="UniProtKB-ARBA"/>
</dbReference>
<dbReference type="SUPFAM" id="SSF52540">
    <property type="entry name" value="P-loop containing nucleoside triphosphate hydrolases"/>
    <property type="match status" value="1"/>
</dbReference>
<evidence type="ECO:0000256" key="11">
    <source>
        <dbReference type="ARBA" id="ARBA00023043"/>
    </source>
</evidence>
<dbReference type="PROSITE" id="PS51450">
    <property type="entry name" value="LRR"/>
    <property type="match status" value="4"/>
</dbReference>
<dbReference type="GO" id="GO:0005524">
    <property type="term" value="F:ATP binding"/>
    <property type="evidence" value="ECO:0007669"/>
    <property type="project" value="UniProtKB-UniRule"/>
</dbReference>
<evidence type="ECO:0000256" key="2">
    <source>
        <dbReference type="ARBA" id="ARBA00008171"/>
    </source>
</evidence>
<feature type="domain" description="Roc" evidence="18">
    <location>
        <begin position="942"/>
        <end position="1156"/>
    </location>
</feature>
<evidence type="ECO:0000256" key="16">
    <source>
        <dbReference type="SAM" id="MobiDB-lite"/>
    </source>
</evidence>
<evidence type="ECO:0000256" key="15">
    <source>
        <dbReference type="PROSITE-ProRule" id="PRU10141"/>
    </source>
</evidence>
<sequence length="2445" mass="275886">MNSMTEDWPGQFIHQATLYDNVELLSDLLQGEAIANINSKDPYGERTAVYTAVSNNSLQCLKVLLEKGADPSCSAGMRYNMMSPLHQALMDGKIEAIRLLLEFGADIDSTDSSGMSVYNFAKNFDNRTALDEFEKVYRRRKQTEEESVRKLCESCRKCNIDEVKGMLGSPGPGAYTGKLLTLIPVGETLNSLHLAAQGGDENLMKLLLEQVHELRPEIAPIHCAVEAGHVKIVELLLQECPECCRWLNSKEQSPLHVAAERGYRDMIGCLLEFPYPDSSYITIKDEEDNVQYKISIDVNKTDVDGQTPLYLACKNGHEDVVEILLNFPVEVEDRSGDYFPVKVNTDSKNYKLSCIYSAVKNKHHDIVDMLIARKADVNILAREGDQEFSALLMVACQNEDIIMMDKLLQNNALDEKNIVLQEAVRDHPNCVLPLLKYRSSLDKHFSINKGVTRQSSSSDSRNFSEDESENFHGGSSDSQAKFDHRVHAVNVRWQNLQVLATVEKAWLTYSGYHHNKKITHLDDQFALSAITRVDVSGNCLSMFPAILFELPSLYTLNISKNRIADFPRQETCSIKCKSLEDLDLRNNRLITLPSYIFTEIPTLKVLNVSSNCLQELPSAIWLADALATLDVSRNQLTRLPASDQGVWAGKSGRSDSTGSDPYESEPEQKADVVSKEEGFHDTDIYRCSYWESKLEIVDISLNSSDSKKKGIKTLKLYENNIAEFPDFLSSVAPFLETLEMGSNKLKRLGMLRSYPQYLKELDLNRNQIQDMDDWERDDQDFHVSYTSSSNRASMQIGIAHRRYKLENLESLDLSANGLKSITLLRPANVSVQESFGNSFNAVEAANQEIHGRLLFPNLTTLDLSLNKIESIPSAIGQMKELKRLSLKMNPIKELPPELGLITSLWNLELERCPLQGHIQVYLQDAHNYTGSIKSFLLSVLEESQEYNSMNLMIVGQFKIGKTSLLEQLRKKGNTLSKSTHFVERMGNQKGGNKTKKGEMLSTVGIDINDLILDGKNGKVHLRTWDFGGQKEYYATHQYFLSPRSLYLVVWNLKDGNPGVDDLRQWLVNIQANASGAPVIIVGTHLDEVRKKRGQKCLYSENWETEMTQRINEKYRIVEPEKSGLPYIIDIINVSCIGTGINIDILVKKFYDTVFELHHPARKSEKLLGHKVPKKYVMLQKCIEKLAKDRLSQNKEPVLNSDTYLVTVMEDMNKFVAPEGGSPECSPFRNKEDLEQATKFLHENGILCHFEDLALRDQYFIDPQWLCDQLAQVVSIKYVNNFAKFGVMKVKDLKSLYKASDKIGSFMLSLLNKFEVALQYDKDHLILPSLLPTVKDLDSAETRGENVKIPLKRPSEMTKHNLIKAPLSIGNSTFYTQEVAVSVESSKPNTTILIKTDCSLNAAFSHCRLYILTYFPSGFWPRLITRLLADDSIYQSVLELFPFEPQLLQNCVDLQTAVPSWRCWQTGMELVHFDNVLLQIKEIQVGSLTGSGICDYSNLEMMCYFEEDWAKLDLNDSAVLEISFAIDKIVFYFGGKDNWTHPTQNFTSVEPQRIFLEEQAKAKILSRVVEHIDGLLQDWYPDIGEARFIQNCSGRYLVTRVIPCPLCLENEVREQKDVCESWVYVAAGDGNNPVHTVNVEGCHPTQNESQEQEAPKNQKKKVIYSFLVERCILNTFAGRDEICLKHGSVSPKFMMTEDGVNRVLYAAPDVVFHDLDRDYLVDNDSLQIKKEIGKGAFGKVFAGKYIQGTAAHDVAIKMLYSMENGRASKNPAQMELETACTAYLTARQEVSILQTIKHPHIVALLGLSKSPLSLLLSLAPMGALGSILHNLHRDGLRLPVFVIKQVIIQVSDALDYLHERSIIYRDLKSDNILVWHFPRVQDASPTQPVLVRLADYGISRSVMPTGAKGYGGTPPFIAPEILHRAGRETYTEKVDIFSFGMFLFELITCRQPLEEIANPTLHVYHGGRPSITQEESMYPSHMLDLMTACWSHEQEDRPSAAQIRMIASCPQFCHLSDTVSMGASVAILSACSVYVEGQYVGPDDYERMKEDHTQVWAASQVGSSSSLDMFIYDKHNKCLASRSMSLCPGQKVLLTCVVNMYVWCLDSSAKIQIFSAVKMKQVKEVKLGADGILFGHGMIYFRGNDTEPGHVIMLVQNKSSFLVFILDENFENISPKTTEPIRINKTPLCIAAVRSPYGSQLLFGQRQGQISVCSLSAPNQELSVLNHYNPPNNSVACKFIVTATDSGHQVDKFVWTYNYPGSIVYKWNVDSMKIQEKLDCSKLIPATESYQIQSTRKFEAKHYQVTALTVVDKHLYISTTWGCIIVADSQSLEPYSVFRCHGDEEFYVKAILPLRPVIKMASSMEWSMSSLSQAFTNDGIVTIGRGYVDIIRYVMQLDRQALARGGIDHSWEMVANGSMKVTGKMKDYSKGQTFLLSWTAADWEHY</sequence>
<keyword evidence="6" id="KW-0808">Transferase</keyword>
<dbReference type="PANTHER" id="PTHR24198">
    <property type="entry name" value="ANKYRIN REPEAT AND PROTEIN KINASE DOMAIN-CONTAINING PROTEIN"/>
    <property type="match status" value="1"/>
</dbReference>
<dbReference type="PRINTS" id="PR00449">
    <property type="entry name" value="RASTRNSFRMNG"/>
</dbReference>
<dbReference type="SUPFAM" id="SSF56112">
    <property type="entry name" value="Protein kinase-like (PK-like)"/>
    <property type="match status" value="1"/>
</dbReference>
<comment type="cofactor">
    <cofactor evidence="1">
        <name>Mg(2+)</name>
        <dbReference type="ChEBI" id="CHEBI:18420"/>
    </cofactor>
</comment>
<dbReference type="InterPro" id="IPR032171">
    <property type="entry name" value="COR-A"/>
</dbReference>
<dbReference type="Pfam" id="PF00560">
    <property type="entry name" value="LRR_1"/>
    <property type="match status" value="1"/>
</dbReference>
<evidence type="ECO:0000256" key="3">
    <source>
        <dbReference type="ARBA" id="ARBA00012513"/>
    </source>
</evidence>
<evidence type="ECO:0000256" key="7">
    <source>
        <dbReference type="ARBA" id="ARBA00022737"/>
    </source>
</evidence>
<dbReference type="SMART" id="SM00248">
    <property type="entry name" value="ANK"/>
    <property type="match status" value="8"/>
</dbReference>
<evidence type="ECO:0000256" key="10">
    <source>
        <dbReference type="ARBA" id="ARBA00022840"/>
    </source>
</evidence>
<dbReference type="Pfam" id="PF08477">
    <property type="entry name" value="Roc"/>
    <property type="match status" value="1"/>
</dbReference>
<accession>A0ABD3WUP5</accession>
<evidence type="ECO:0000256" key="4">
    <source>
        <dbReference type="ARBA" id="ARBA00022527"/>
    </source>
</evidence>
<dbReference type="Gene3D" id="1.10.510.10">
    <property type="entry name" value="Transferase(Phosphotransferase) domain 1"/>
    <property type="match status" value="1"/>
</dbReference>
<keyword evidence="9" id="KW-0418">Kinase</keyword>
<dbReference type="InterPro" id="IPR003591">
    <property type="entry name" value="Leu-rich_rpt_typical-subtyp"/>
</dbReference>
<dbReference type="InterPro" id="IPR032675">
    <property type="entry name" value="LRR_dom_sf"/>
</dbReference>